<name>A0A023G0B7_AMBPA</name>
<organism evidence="2">
    <name type="scientific">Amblyomma parvum</name>
    <name type="common">South American tick</name>
    <dbReference type="NCBI Taxonomy" id="251391"/>
    <lineage>
        <taxon>Eukaryota</taxon>
        <taxon>Metazoa</taxon>
        <taxon>Ecdysozoa</taxon>
        <taxon>Arthropoda</taxon>
        <taxon>Chelicerata</taxon>
        <taxon>Arachnida</taxon>
        <taxon>Acari</taxon>
        <taxon>Parasitiformes</taxon>
        <taxon>Ixodida</taxon>
        <taxon>Ixodoidea</taxon>
        <taxon>Ixodidae</taxon>
        <taxon>Amblyomminae</taxon>
        <taxon>Amblyomma</taxon>
    </lineage>
</organism>
<feature type="signal peptide" evidence="1">
    <location>
        <begin position="1"/>
        <end position="18"/>
    </location>
</feature>
<reference evidence="2" key="1">
    <citation type="submission" date="2014-03" db="EMBL/GenBank/DDBJ databases">
        <title>The sialotranscriptome of Amblyomma triste, Amblyomma parvum and Amblyomma cajennense ticks, uncovered by 454-based RNA-seq.</title>
        <authorList>
            <person name="Garcia G.R."/>
            <person name="Gardinassi L.G."/>
            <person name="Ribeiro J.M."/>
            <person name="Anatrielo E."/>
            <person name="Ferreira B.R."/>
            <person name="Moreira H.N."/>
            <person name="Mafra C."/>
            <person name="Olegario M.M."/>
            <person name="Szabo P.J."/>
            <person name="Miranda-Santos I.K."/>
            <person name="Maruyama S.R."/>
        </authorList>
    </citation>
    <scope>NUCLEOTIDE SEQUENCE</scope>
    <source>
        <strain evidence="2">Araguapaz</strain>
        <tissue evidence="2">Salivary glands</tissue>
    </source>
</reference>
<sequence length="166" mass="17802">MTNTTLVSSVLLLFSVFSLDICVSLTISTTEEKVGDTMEEQVLKVGDPCDGNKECGPGKCCVRLHPENGTVCQNLSVANAPCSVTRLKEHTTTALPPLPSCRADEEAEAKPNYTHPYDKHCPCQTHLTCNFPQPRTLANSATEGDVLTGTCGNETLESQTDSAVTK</sequence>
<dbReference type="Gene3D" id="2.10.80.10">
    <property type="entry name" value="Lipase, subunit A"/>
    <property type="match status" value="1"/>
</dbReference>
<dbReference type="AlphaFoldDB" id="A0A023G0B7"/>
<evidence type="ECO:0000313" key="2">
    <source>
        <dbReference type="EMBL" id="JAC27237.1"/>
    </source>
</evidence>
<keyword evidence="1" id="KW-0732">Signal</keyword>
<proteinExistence type="evidence at transcript level"/>
<dbReference type="EMBL" id="GBBL01000083">
    <property type="protein sequence ID" value="JAC27237.1"/>
    <property type="molecule type" value="mRNA"/>
</dbReference>
<protein>
    <submittedName>
        <fullName evidence="2">Putative secreted protein</fullName>
    </submittedName>
</protein>
<accession>A0A023G0B7</accession>
<evidence type="ECO:0000256" key="1">
    <source>
        <dbReference type="SAM" id="SignalP"/>
    </source>
</evidence>
<feature type="chain" id="PRO_5001517861" evidence="1">
    <location>
        <begin position="19"/>
        <end position="166"/>
    </location>
</feature>